<organism evidence="1 2">
    <name type="scientific">Heracleum sosnowskyi</name>
    <dbReference type="NCBI Taxonomy" id="360622"/>
    <lineage>
        <taxon>Eukaryota</taxon>
        <taxon>Viridiplantae</taxon>
        <taxon>Streptophyta</taxon>
        <taxon>Embryophyta</taxon>
        <taxon>Tracheophyta</taxon>
        <taxon>Spermatophyta</taxon>
        <taxon>Magnoliopsida</taxon>
        <taxon>eudicotyledons</taxon>
        <taxon>Gunneridae</taxon>
        <taxon>Pentapetalae</taxon>
        <taxon>asterids</taxon>
        <taxon>campanulids</taxon>
        <taxon>Apiales</taxon>
        <taxon>Apiaceae</taxon>
        <taxon>Apioideae</taxon>
        <taxon>apioid superclade</taxon>
        <taxon>Tordylieae</taxon>
        <taxon>Tordyliinae</taxon>
        <taxon>Heracleum</taxon>
    </lineage>
</organism>
<comment type="caution">
    <text evidence="1">The sequence shown here is derived from an EMBL/GenBank/DDBJ whole genome shotgun (WGS) entry which is preliminary data.</text>
</comment>
<evidence type="ECO:0000313" key="1">
    <source>
        <dbReference type="EMBL" id="KAK1383283.1"/>
    </source>
</evidence>
<reference evidence="1" key="1">
    <citation type="submission" date="2023-02" db="EMBL/GenBank/DDBJ databases">
        <title>Genome of toxic invasive species Heracleum sosnowskyi carries increased number of genes despite the absence of recent whole-genome duplications.</title>
        <authorList>
            <person name="Schelkunov M."/>
            <person name="Shtratnikova V."/>
            <person name="Makarenko M."/>
            <person name="Klepikova A."/>
            <person name="Omelchenko D."/>
            <person name="Novikova G."/>
            <person name="Obukhova E."/>
            <person name="Bogdanov V."/>
            <person name="Penin A."/>
            <person name="Logacheva M."/>
        </authorList>
    </citation>
    <scope>NUCLEOTIDE SEQUENCE</scope>
    <source>
        <strain evidence="1">Hsosn_3</strain>
        <tissue evidence="1">Leaf</tissue>
    </source>
</reference>
<keyword evidence="2" id="KW-1185">Reference proteome</keyword>
<protein>
    <submittedName>
        <fullName evidence="1">Uncharacterized protein</fullName>
    </submittedName>
</protein>
<reference evidence="1" key="2">
    <citation type="submission" date="2023-05" db="EMBL/GenBank/DDBJ databases">
        <authorList>
            <person name="Schelkunov M.I."/>
        </authorList>
    </citation>
    <scope>NUCLEOTIDE SEQUENCE</scope>
    <source>
        <strain evidence="1">Hsosn_3</strain>
        <tissue evidence="1">Leaf</tissue>
    </source>
</reference>
<proteinExistence type="predicted"/>
<gene>
    <name evidence="1" type="ORF">POM88_021018</name>
</gene>
<accession>A0AAD8MTE7</accession>
<dbReference type="EMBL" id="JAUIZM010000005">
    <property type="protein sequence ID" value="KAK1383283.1"/>
    <property type="molecule type" value="Genomic_DNA"/>
</dbReference>
<dbReference type="Proteomes" id="UP001237642">
    <property type="component" value="Unassembled WGS sequence"/>
</dbReference>
<dbReference type="AlphaFoldDB" id="A0AAD8MTE7"/>
<name>A0AAD8MTE7_9APIA</name>
<sequence length="131" mass="14553">MGPLRGMNGFQAQLWAVHLAMYIAFKKKIHHVIVETNNVSAFDILLDPDEDIVEKEGLWLNYVLQNMGYVIALVLYGSSPFGSSQQHLVVMDDLFAPQNALKPVSQGLPSVHGVLLHLTVIYVGNMKCDAF</sequence>
<evidence type="ECO:0000313" key="2">
    <source>
        <dbReference type="Proteomes" id="UP001237642"/>
    </source>
</evidence>